<evidence type="ECO:0000259" key="2">
    <source>
        <dbReference type="Pfam" id="PF20248"/>
    </source>
</evidence>
<feature type="domain" description="DUF6603" evidence="2">
    <location>
        <begin position="1575"/>
        <end position="2113"/>
    </location>
</feature>
<evidence type="ECO:0000313" key="4">
    <source>
        <dbReference type="Proteomes" id="UP000008984"/>
    </source>
</evidence>
<feature type="region of interest" description="Disordered" evidence="1">
    <location>
        <begin position="45"/>
        <end position="65"/>
    </location>
</feature>
<dbReference type="EMBL" id="GL985059">
    <property type="protein sequence ID" value="EGR50990.1"/>
    <property type="molecule type" value="Genomic_DNA"/>
</dbReference>
<feature type="region of interest" description="Disordered" evidence="1">
    <location>
        <begin position="591"/>
        <end position="610"/>
    </location>
</feature>
<keyword evidence="4" id="KW-1185">Reference proteome</keyword>
<protein>
    <submittedName>
        <fullName evidence="3">Predicted protein</fullName>
    </submittedName>
</protein>
<feature type="compositionally biased region" description="Basic and acidic residues" evidence="1">
    <location>
        <begin position="50"/>
        <end position="62"/>
    </location>
</feature>
<evidence type="ECO:0000256" key="1">
    <source>
        <dbReference type="SAM" id="MobiDB-lite"/>
    </source>
</evidence>
<gene>
    <name evidence="3" type="ORF">TRIREDRAFT_105154</name>
</gene>
<name>G0RDV1_HYPJQ</name>
<sequence length="2356" mass="259884">MTKYRVDSFHVAISLGDSAIHLLVDVTDVTAKNPKPKVLSAVLIDGGEDQPGRHKDSGDTKHTRQKKMPIYTAMRWIEDNYIIDGKEVDKIKRLAFDTIIITHWDKDHYHGIVEILQNGATTEDKTEQLDTILKWNIDETPATHFYCSVKTAWEKTKSNKANGMNNSFHVNDADNTISIKFEKDGEEHCAKFAKFHAADKGTDDVLGVDFFKNDAAIMPGSDGTPLVDLLKAKKLEAGRPAMLCIAANERHFASKTEISKLAIDKPINILVVKDTSVTLTNQASIACLIVWEATPAPHISHYFAGDIGQKHESTMFNWLKTAGVKKITNVKLSHHGSHFSTPLAMFNDFQPKNTLVPTPTYALHNHPYRPYLTKRLAWPVIVIWFLWAHSLAPPAVPRLVALTFPATITWVPKSETEPEKGSWYNLKKVKLDALQGKKDYKTYVTYHDKQYEVLNEALVKNDKPKVPNERLVRIEQAENLQRAYVADRYAQIWSLLGFPTTEYHMGGCGIYSVTQGKTAYKSLCFVRIKCSQNTDEDGELQYVDLGLSLLHTPTPIVIERAMVLTALKTTVTPSTAVAAAIPAAPGAVSRKRKLSDVDDDMKEDAENDEDDRVTDYDLLSHARVQPQAFFIPKTTNPDEMDSPFGDEEDEENIEGIEEYSLIDTSSATTEDEIFEAQAVSLSPKVQSGGGVVNLNTNPSGMWSVFTRRLEDTKIKAQGVNDYERLDPGLLNEFVSDLHCGVICLEKRPEDDPPPNGTTPLSKVDEWAAWFSDALNAKGLAVIDAKGHKIGGFTMQVSLAPIGAGPGSPSITWLKFSTERSILELAFGLASAAFISPEGLLKQNSGLVFGLHPSTPSEPVNIVNMLNFAGLGSLQKNPLIAMMGAMALKPPSTNDELKNKRNAVWFVPGNDYRTCIRLEWQMDETSREELNSIFEPLQLTLGETTVVTRRSTWWTTSGTESKLISRGDLVIHTNIDLEGIKLEGLFEFNETASTFTMTLNTKDTSALVKLLTWVSKLLDIDVGQFDFTSLENQSVGSFSLGEFHFRRITVGLTKDEGKGKAKMSTFRIDMEVELDLSSSGPTLFLVTYSYKKEDGSSISAKIWTAPPAMPALNQWRLLPEWENYYEMSPISIDVSKWQPTLDLAAMADIDDAPSFLPTQVTMAEFQADKSGISFTGAMQPKPQKGDKVPIFSIGEIFLYVGYEWGGKKSTVPSKALATAKSAGKFTGVFLIKALIQQPKGAKYGWPTQLVGQVVYTTDNGWVLSGSIYDLYASTLAQFFDSDLSGTALSILETIKVQELNINYTYQKKAASSFDIDGILVLGPFKLSLKFTNDGKVWDFEAKVNTDQNKDITSTVGEIIRSIADTDLNLPEFLTNIEIGLKKEDYLELIMKKVQLGTSDKYVMVVLITARLSGLIFQYLQFREIVDEGVKAPPVKRFLSASVGELVDAALPMIGKIPQPFDDILFLWVQGQGQAQPEKDGITKIQLESINKVLVDMEKKPMPYKTVSKSPPGDGDVVLTRGMHFMVLRKKGDSQSEVILDYAFEKTKAQPPAGNELVLAKDAEEVEDKGAAMAPYQTRKGPLSIKNIGLKYSTGSSGKESIVSIRLDASVTIGPVEFGVMGLALNLNFAGSKDLSLHNLPKPNVTLEGIAAGFNRPPITIAGGLLYHNDNERMYYAGAIQVGYTPWLFQAAGYYGKIKKPKEFETIFLFCVLKGPLITLEFVSIEGVTGGFGYNSNLKFPTAHNVLQFPLITGDATDPDPNDGPFEIMNQLLGTSWFFPEEGSFWVAAGLTVKAFEILSVEAVIVIQWNPYVQLGIFGLATASIPGGASKVKFAHVQLGIVASLNFETGVLKIEGELTPASYILDPNCHLTGGFALYSWFDSKDEALRGDWVFTIGGYHPSFSRPPGYPEVPRLGISWQFGGAISISGKAYFAITPKVCMGGGRLDVALSLDPLYAYFNAFVDFLINFKPFYFIAEGGLTVGVKFTLDLWLVTVNINIEISARLYIKGPPIQGRVHVDFWVFGFDIDFGASKVDQPPPLPLDEFIAVVCQAKNAGIASMMIESALGLADDQEEASNSPYAFVFAVEEGLIPKDDVKSKPSGDMWNVRAATFEFSVNCKFAVESAKVETRSPYGKLLKTDDVRGTGNPIYAKPMHTDQPISSVLTISIKANKDVGLAENITEPVWTINESICKDVPLALWGQYNRSDDPSYNRNPQSMLNGTKGKSVYLMMGVHLTRPLPLLSLDKTVPYDVVKFQISTLDNNDHIAMPDEPTKAFSPIPALEEGQWDAVQEKWDKPLAGEDAAEQTVNLWAALGLGQLGWSKKNVYAEKAVLTGAKPRRVIDNIAKYYLWSPVLSGV</sequence>
<dbReference type="OrthoDB" id="5352492at2759"/>
<dbReference type="STRING" id="431241.G0RDV1"/>
<dbReference type="Pfam" id="PF20248">
    <property type="entry name" value="DUF6603"/>
    <property type="match status" value="1"/>
</dbReference>
<dbReference type="KEGG" id="tre:TRIREDRAFT_105154"/>
<dbReference type="eggNOG" id="ENOG502R9QD">
    <property type="taxonomic scope" value="Eukaryota"/>
</dbReference>
<dbReference type="GeneID" id="18480963"/>
<dbReference type="HOGENOM" id="CLU_001050_1_0_1"/>
<dbReference type="RefSeq" id="XP_006963505.1">
    <property type="nucleotide sequence ID" value="XM_006963443.1"/>
</dbReference>
<reference evidence="3 4" key="1">
    <citation type="journal article" date="2008" name="Nat. Biotechnol.">
        <title>Genome sequencing and analysis of the biomass-degrading fungus Trichoderma reesei (syn. Hypocrea jecorina).</title>
        <authorList>
            <person name="Martinez D."/>
            <person name="Berka R.M."/>
            <person name="Henrissat B."/>
            <person name="Saloheimo M."/>
            <person name="Arvas M."/>
            <person name="Baker S.E."/>
            <person name="Chapman J."/>
            <person name="Chertkov O."/>
            <person name="Coutinho P.M."/>
            <person name="Cullen D."/>
            <person name="Danchin E.G."/>
            <person name="Grigoriev I.V."/>
            <person name="Harris P."/>
            <person name="Jackson M."/>
            <person name="Kubicek C.P."/>
            <person name="Han C.S."/>
            <person name="Ho I."/>
            <person name="Larrondo L.F."/>
            <person name="de Leon A.L."/>
            <person name="Magnuson J.K."/>
            <person name="Merino S."/>
            <person name="Misra M."/>
            <person name="Nelson B."/>
            <person name="Putnam N."/>
            <person name="Robbertse B."/>
            <person name="Salamov A.A."/>
            <person name="Schmoll M."/>
            <person name="Terry A."/>
            <person name="Thayer N."/>
            <person name="Westerholm-Parvinen A."/>
            <person name="Schoch C.L."/>
            <person name="Yao J."/>
            <person name="Barabote R."/>
            <person name="Nelson M.A."/>
            <person name="Detter C."/>
            <person name="Bruce D."/>
            <person name="Kuske C.R."/>
            <person name="Xie G."/>
            <person name="Richardson P."/>
            <person name="Rokhsar D.S."/>
            <person name="Lucas S.M."/>
            <person name="Rubin E.M."/>
            <person name="Dunn-Coleman N."/>
            <person name="Ward M."/>
            <person name="Brettin T.S."/>
        </authorList>
    </citation>
    <scope>NUCLEOTIDE SEQUENCE [LARGE SCALE GENOMIC DNA]</scope>
    <source>
        <strain evidence="3 4">QM6a</strain>
    </source>
</reference>
<organism evidence="4">
    <name type="scientific">Hypocrea jecorina (strain QM6a)</name>
    <name type="common">Trichoderma reesei</name>
    <dbReference type="NCBI Taxonomy" id="431241"/>
    <lineage>
        <taxon>Eukaryota</taxon>
        <taxon>Fungi</taxon>
        <taxon>Dikarya</taxon>
        <taxon>Ascomycota</taxon>
        <taxon>Pezizomycotina</taxon>
        <taxon>Sordariomycetes</taxon>
        <taxon>Hypocreomycetidae</taxon>
        <taxon>Hypocreales</taxon>
        <taxon>Hypocreaceae</taxon>
        <taxon>Trichoderma</taxon>
    </lineage>
</organism>
<dbReference type="PANTHER" id="PTHR30619:SF1">
    <property type="entry name" value="RECOMBINATION PROTEIN 2"/>
    <property type="match status" value="1"/>
</dbReference>
<feature type="compositionally biased region" description="Acidic residues" evidence="1">
    <location>
        <begin position="597"/>
        <end position="610"/>
    </location>
</feature>
<dbReference type="Proteomes" id="UP000008984">
    <property type="component" value="Unassembled WGS sequence"/>
</dbReference>
<dbReference type="InterPro" id="IPR036866">
    <property type="entry name" value="RibonucZ/Hydroxyglut_hydro"/>
</dbReference>
<dbReference type="InterPro" id="IPR046538">
    <property type="entry name" value="DUF6603"/>
</dbReference>
<proteinExistence type="predicted"/>
<dbReference type="VEuPathDB" id="FungiDB:TRIREDRAFT_105154"/>
<dbReference type="PANTHER" id="PTHR30619">
    <property type="entry name" value="DNA INTERNALIZATION/COMPETENCE PROTEIN COMEC/REC2"/>
    <property type="match status" value="1"/>
</dbReference>
<dbReference type="InterPro" id="IPR052159">
    <property type="entry name" value="Competence_DNA_uptake"/>
</dbReference>
<dbReference type="Gene3D" id="3.60.15.10">
    <property type="entry name" value="Ribonuclease Z/Hydroxyacylglutathione hydrolase-like"/>
    <property type="match status" value="1"/>
</dbReference>
<evidence type="ECO:0000313" key="3">
    <source>
        <dbReference type="EMBL" id="EGR50990.1"/>
    </source>
</evidence>
<dbReference type="SUPFAM" id="SSF56281">
    <property type="entry name" value="Metallo-hydrolase/oxidoreductase"/>
    <property type="match status" value="1"/>
</dbReference>
<accession>G0RDV1</accession>